<organism evidence="3 4">
    <name type="scientific">Siphonobacter curvatus</name>
    <dbReference type="NCBI Taxonomy" id="2094562"/>
    <lineage>
        <taxon>Bacteria</taxon>
        <taxon>Pseudomonadati</taxon>
        <taxon>Bacteroidota</taxon>
        <taxon>Cytophagia</taxon>
        <taxon>Cytophagales</taxon>
        <taxon>Cytophagaceae</taxon>
        <taxon>Siphonobacter</taxon>
    </lineage>
</organism>
<dbReference type="Proteomes" id="UP000239590">
    <property type="component" value="Unassembled WGS sequence"/>
</dbReference>
<feature type="domain" description="Acyltransferase 3" evidence="2">
    <location>
        <begin position="19"/>
        <end position="395"/>
    </location>
</feature>
<keyword evidence="4" id="KW-1185">Reference proteome</keyword>
<dbReference type="GO" id="GO:0016747">
    <property type="term" value="F:acyltransferase activity, transferring groups other than amino-acyl groups"/>
    <property type="evidence" value="ECO:0007669"/>
    <property type="project" value="InterPro"/>
</dbReference>
<evidence type="ECO:0000259" key="2">
    <source>
        <dbReference type="Pfam" id="PF01757"/>
    </source>
</evidence>
<keyword evidence="1" id="KW-0812">Transmembrane</keyword>
<dbReference type="PANTHER" id="PTHR36927">
    <property type="entry name" value="BLR4337 PROTEIN"/>
    <property type="match status" value="1"/>
</dbReference>
<dbReference type="AlphaFoldDB" id="A0A2S7IG39"/>
<dbReference type="OrthoDB" id="9810469at2"/>
<feature type="transmembrane region" description="Helical" evidence="1">
    <location>
        <begin position="172"/>
        <end position="194"/>
    </location>
</feature>
<dbReference type="Pfam" id="PF01757">
    <property type="entry name" value="Acyl_transf_3"/>
    <property type="match status" value="1"/>
</dbReference>
<accession>A0A2S7IG39</accession>
<sequence length="421" mass="48535">MNLPSDGLSTVVVPPSRFYALDASRAVALLLGIFYHGIEPFIQYKPGNAYFTHDNTSSSLLDFVFFTLHAFRMHAFFLIAGFFAHQLYHKRGVAGFVEHRFKRVILPLVLFWPPLHLIFRALRIWGRQRLKDFSETPGQQAVSPWLTSWNEFWSGQWFNPEGLLMPLYHLWFLYYLVLFCGTALLVRPLLVTVLKSMGKFLPRFDSFFRQLMYKPWAAWVVGLVVAVAMLRMNQLFGVDTPNNNLIPNTRPFLVYSLFFGLGWLLRRQSEVLPQLKTHRHVTLFFSGCLLAGVYVYFLSQSGRAWADASSALLSDHVYKACYGLASTGLVFAFLGYMLHFFSRPNATFRYLADASYWMYLAHFPLVVVLQILVSAQPWPWLLKVTVIFGVSIVTLLLSYHYLVRDRWLGTLLNGKAVRKVN</sequence>
<dbReference type="RefSeq" id="WP_104715600.1">
    <property type="nucleotide sequence ID" value="NZ_PTRA01000006.1"/>
</dbReference>
<evidence type="ECO:0000256" key="1">
    <source>
        <dbReference type="SAM" id="Phobius"/>
    </source>
</evidence>
<feature type="transmembrane region" description="Helical" evidence="1">
    <location>
        <begin position="104"/>
        <end position="125"/>
    </location>
</feature>
<dbReference type="EMBL" id="PTRA01000006">
    <property type="protein sequence ID" value="PQA54476.1"/>
    <property type="molecule type" value="Genomic_DNA"/>
</dbReference>
<dbReference type="InterPro" id="IPR050623">
    <property type="entry name" value="Glucan_succinyl_AcylTrfase"/>
</dbReference>
<gene>
    <name evidence="3" type="ORF">C5O19_22270</name>
</gene>
<dbReference type="InterPro" id="IPR002656">
    <property type="entry name" value="Acyl_transf_3_dom"/>
</dbReference>
<feature type="transmembrane region" description="Helical" evidence="1">
    <location>
        <begin position="354"/>
        <end position="374"/>
    </location>
</feature>
<comment type="caution">
    <text evidence="3">The sequence shown here is derived from an EMBL/GenBank/DDBJ whole genome shotgun (WGS) entry which is preliminary data.</text>
</comment>
<feature type="transmembrane region" description="Helical" evidence="1">
    <location>
        <begin position="380"/>
        <end position="402"/>
    </location>
</feature>
<keyword evidence="1" id="KW-1133">Transmembrane helix</keyword>
<feature type="transmembrane region" description="Helical" evidence="1">
    <location>
        <begin position="281"/>
        <end position="297"/>
    </location>
</feature>
<feature type="transmembrane region" description="Helical" evidence="1">
    <location>
        <begin position="63"/>
        <end position="84"/>
    </location>
</feature>
<feature type="transmembrane region" description="Helical" evidence="1">
    <location>
        <begin position="215"/>
        <end position="232"/>
    </location>
</feature>
<evidence type="ECO:0000313" key="4">
    <source>
        <dbReference type="Proteomes" id="UP000239590"/>
    </source>
</evidence>
<evidence type="ECO:0000313" key="3">
    <source>
        <dbReference type="EMBL" id="PQA54476.1"/>
    </source>
</evidence>
<keyword evidence="1" id="KW-0472">Membrane</keyword>
<reference evidence="4" key="1">
    <citation type="submission" date="2018-02" db="EMBL/GenBank/DDBJ databases">
        <title>Genome sequencing of Solimonas sp. HR-BB.</title>
        <authorList>
            <person name="Lee Y."/>
            <person name="Jeon C.O."/>
        </authorList>
    </citation>
    <scope>NUCLEOTIDE SEQUENCE [LARGE SCALE GENOMIC DNA]</scope>
    <source>
        <strain evidence="4">HR-U</strain>
    </source>
</reference>
<feature type="transmembrane region" description="Helical" evidence="1">
    <location>
        <begin position="317"/>
        <end position="342"/>
    </location>
</feature>
<proteinExistence type="predicted"/>
<protein>
    <recommendedName>
        <fullName evidence="2">Acyltransferase 3 domain-containing protein</fullName>
    </recommendedName>
</protein>
<dbReference type="PANTHER" id="PTHR36927:SF1">
    <property type="entry name" value="MDO-LIKE PROTEIN"/>
    <property type="match status" value="1"/>
</dbReference>
<name>A0A2S7IG39_9BACT</name>
<feature type="transmembrane region" description="Helical" evidence="1">
    <location>
        <begin position="252"/>
        <end position="269"/>
    </location>
</feature>